<dbReference type="AlphaFoldDB" id="A0A346PPS6"/>
<gene>
    <name evidence="1" type="ORF">AArcMg_1508</name>
</gene>
<dbReference type="GeneID" id="37641994"/>
<evidence type="ECO:0000313" key="2">
    <source>
        <dbReference type="Proteomes" id="UP000258613"/>
    </source>
</evidence>
<protein>
    <submittedName>
        <fullName evidence="1">Uncharacterized protein</fullName>
    </submittedName>
</protein>
<dbReference type="RefSeq" id="WP_117368224.1">
    <property type="nucleotide sequence ID" value="NZ_CP027033.1"/>
</dbReference>
<proteinExistence type="predicted"/>
<evidence type="ECO:0000313" key="1">
    <source>
        <dbReference type="EMBL" id="AXR81521.1"/>
    </source>
</evidence>
<dbReference type="Proteomes" id="UP000258613">
    <property type="component" value="Chromosome"/>
</dbReference>
<dbReference type="EMBL" id="CP027033">
    <property type="protein sequence ID" value="AXR81521.1"/>
    <property type="molecule type" value="Genomic_DNA"/>
</dbReference>
<sequence>MDDLTLTSVKIREHQKKWLDDHKDVNLSGAVRDVLSLVENGTLSYVNGELKLTPADEDELCDLLGVDNLDEFSGNTITNAEPLTN</sequence>
<reference evidence="2" key="1">
    <citation type="submission" date="2018-02" db="EMBL/GenBank/DDBJ databases">
        <title>Phenotypic and genomic properties of facultatively anaerobic sulfur-reducing natronoarchaea from hypersaline soda lakes.</title>
        <authorList>
            <person name="Sorokin D.Y."/>
            <person name="Kublanov I.V."/>
            <person name="Roman P."/>
            <person name="Sinninghe Damste J.S."/>
            <person name="Golyshin P.N."/>
            <person name="Rojo D."/>
            <person name="Ciordia S."/>
            <person name="Mena M.D.C."/>
            <person name="Ferrer M."/>
            <person name="Messina E."/>
            <person name="Smedile F."/>
            <person name="La Spada G."/>
            <person name="La Cono V."/>
            <person name="Yakimov M.M."/>
        </authorList>
    </citation>
    <scope>NUCLEOTIDE SEQUENCE [LARGE SCALE GENOMIC DNA]</scope>
    <source>
        <strain evidence="2">AArc-Mg</strain>
    </source>
</reference>
<name>A0A346PPS6_9EURY</name>
<dbReference type="KEGG" id="nag:AArcMg_1508"/>
<accession>A0A346PPS6</accession>
<keyword evidence="2" id="KW-1185">Reference proteome</keyword>
<organism evidence="1 2">
    <name type="scientific">Natrarchaeobaculum sulfurireducens</name>
    <dbReference type="NCBI Taxonomy" id="2044521"/>
    <lineage>
        <taxon>Archaea</taxon>
        <taxon>Methanobacteriati</taxon>
        <taxon>Methanobacteriota</taxon>
        <taxon>Stenosarchaea group</taxon>
        <taxon>Halobacteria</taxon>
        <taxon>Halobacteriales</taxon>
        <taxon>Natrialbaceae</taxon>
        <taxon>Natrarchaeobaculum</taxon>
    </lineage>
</organism>